<accession>A0A392V9M0</accession>
<feature type="non-terminal residue" evidence="2">
    <location>
        <position position="1"/>
    </location>
</feature>
<feature type="region of interest" description="Disordered" evidence="1">
    <location>
        <begin position="1"/>
        <end position="21"/>
    </location>
</feature>
<evidence type="ECO:0000313" key="3">
    <source>
        <dbReference type="Proteomes" id="UP000265520"/>
    </source>
</evidence>
<reference evidence="2 3" key="1">
    <citation type="journal article" date="2018" name="Front. Plant Sci.">
        <title>Red Clover (Trifolium pratense) and Zigzag Clover (T. medium) - A Picture of Genomic Similarities and Differences.</title>
        <authorList>
            <person name="Dluhosova J."/>
            <person name="Istvanek J."/>
            <person name="Nedelnik J."/>
            <person name="Repkova J."/>
        </authorList>
    </citation>
    <scope>NUCLEOTIDE SEQUENCE [LARGE SCALE GENOMIC DNA]</scope>
    <source>
        <strain evidence="3">cv. 10/8</strain>
        <tissue evidence="2">Leaf</tissue>
    </source>
</reference>
<evidence type="ECO:0000313" key="2">
    <source>
        <dbReference type="EMBL" id="MCI83140.1"/>
    </source>
</evidence>
<keyword evidence="3" id="KW-1185">Reference proteome</keyword>
<comment type="caution">
    <text evidence="2">The sequence shown here is derived from an EMBL/GenBank/DDBJ whole genome shotgun (WGS) entry which is preliminary data.</text>
</comment>
<name>A0A392V9M0_9FABA</name>
<evidence type="ECO:0000256" key="1">
    <source>
        <dbReference type="SAM" id="MobiDB-lite"/>
    </source>
</evidence>
<dbReference type="Proteomes" id="UP000265520">
    <property type="component" value="Unassembled WGS sequence"/>
</dbReference>
<dbReference type="EMBL" id="LXQA011059937">
    <property type="protein sequence ID" value="MCI83140.1"/>
    <property type="molecule type" value="Genomic_DNA"/>
</dbReference>
<proteinExistence type="predicted"/>
<dbReference type="AlphaFoldDB" id="A0A392V9M0"/>
<protein>
    <submittedName>
        <fullName evidence="2">Uncharacterized protein</fullName>
    </submittedName>
</protein>
<sequence length="21" mass="2232">IFQAGYAVDPVDSEESSVYVG</sequence>
<organism evidence="2 3">
    <name type="scientific">Trifolium medium</name>
    <dbReference type="NCBI Taxonomy" id="97028"/>
    <lineage>
        <taxon>Eukaryota</taxon>
        <taxon>Viridiplantae</taxon>
        <taxon>Streptophyta</taxon>
        <taxon>Embryophyta</taxon>
        <taxon>Tracheophyta</taxon>
        <taxon>Spermatophyta</taxon>
        <taxon>Magnoliopsida</taxon>
        <taxon>eudicotyledons</taxon>
        <taxon>Gunneridae</taxon>
        <taxon>Pentapetalae</taxon>
        <taxon>rosids</taxon>
        <taxon>fabids</taxon>
        <taxon>Fabales</taxon>
        <taxon>Fabaceae</taxon>
        <taxon>Papilionoideae</taxon>
        <taxon>50 kb inversion clade</taxon>
        <taxon>NPAAA clade</taxon>
        <taxon>Hologalegina</taxon>
        <taxon>IRL clade</taxon>
        <taxon>Trifolieae</taxon>
        <taxon>Trifolium</taxon>
    </lineage>
</organism>